<dbReference type="Proteomes" id="UP001283361">
    <property type="component" value="Unassembled WGS sequence"/>
</dbReference>
<reference evidence="2" key="1">
    <citation type="journal article" date="2023" name="G3 (Bethesda)">
        <title>A reference genome for the long-term kleptoplast-retaining sea slug Elysia crispata morphotype clarki.</title>
        <authorList>
            <person name="Eastman K.E."/>
            <person name="Pendleton A.L."/>
            <person name="Shaikh M.A."/>
            <person name="Suttiyut T."/>
            <person name="Ogas R."/>
            <person name="Tomko P."/>
            <person name="Gavelis G."/>
            <person name="Widhalm J.R."/>
            <person name="Wisecaver J.H."/>
        </authorList>
    </citation>
    <scope>NUCLEOTIDE SEQUENCE</scope>
    <source>
        <strain evidence="2">ECLA1</strain>
    </source>
</reference>
<protein>
    <submittedName>
        <fullName evidence="2">Uncharacterized protein</fullName>
    </submittedName>
</protein>
<gene>
    <name evidence="2" type="ORF">RRG08_003221</name>
</gene>
<feature type="compositionally biased region" description="Basic and acidic residues" evidence="1">
    <location>
        <begin position="8"/>
        <end position="20"/>
    </location>
</feature>
<organism evidence="2 3">
    <name type="scientific">Elysia crispata</name>
    <name type="common">lettuce slug</name>
    <dbReference type="NCBI Taxonomy" id="231223"/>
    <lineage>
        <taxon>Eukaryota</taxon>
        <taxon>Metazoa</taxon>
        <taxon>Spiralia</taxon>
        <taxon>Lophotrochozoa</taxon>
        <taxon>Mollusca</taxon>
        <taxon>Gastropoda</taxon>
        <taxon>Heterobranchia</taxon>
        <taxon>Euthyneura</taxon>
        <taxon>Panpulmonata</taxon>
        <taxon>Sacoglossa</taxon>
        <taxon>Placobranchoidea</taxon>
        <taxon>Plakobranchidae</taxon>
        <taxon>Elysia</taxon>
    </lineage>
</organism>
<comment type="caution">
    <text evidence="2">The sequence shown here is derived from an EMBL/GenBank/DDBJ whole genome shotgun (WGS) entry which is preliminary data.</text>
</comment>
<dbReference type="PANTHER" id="PTHR10773:SF19">
    <property type="match status" value="1"/>
</dbReference>
<name>A0AAE1E6X0_9GAST</name>
<dbReference type="AlphaFoldDB" id="A0AAE1E6X0"/>
<evidence type="ECO:0000256" key="1">
    <source>
        <dbReference type="SAM" id="MobiDB-lite"/>
    </source>
</evidence>
<feature type="region of interest" description="Disordered" evidence="1">
    <location>
        <begin position="1"/>
        <end position="20"/>
    </location>
</feature>
<evidence type="ECO:0000313" key="3">
    <source>
        <dbReference type="Proteomes" id="UP001283361"/>
    </source>
</evidence>
<evidence type="ECO:0000313" key="2">
    <source>
        <dbReference type="EMBL" id="KAK3796501.1"/>
    </source>
</evidence>
<sequence length="254" mass="28811">MYKKHLDKKTASQQEKEKDKTESNIQISVWTVDLQSVLTCPNTQASAMYYKTKLTVHNMTYYDLKSKQAFNYVFDETNGDLSSHMFGYLHYNHFRTFLNDNPDIKMAAAEQDITIGQKFLVYGHTQRKCDSAHSVVERKLKGCDIYVPGDLMVAVQLARQHPSPYKVKDNKWSESVTLSSDASGGLLFGASASLPKQLFIAAQWESVGAMQEANSVKTIACSYYKRKGSKFKFISRSTRQLLVVNHALLQFSMS</sequence>
<dbReference type="PANTHER" id="PTHR10773">
    <property type="entry name" value="DNA-DIRECTED RNA POLYMERASES I, II, AND III SUBUNIT RPABC2"/>
    <property type="match status" value="1"/>
</dbReference>
<accession>A0AAE1E6X0</accession>
<keyword evidence="3" id="KW-1185">Reference proteome</keyword>
<proteinExistence type="predicted"/>
<dbReference type="EMBL" id="JAWDGP010000875">
    <property type="protein sequence ID" value="KAK3796501.1"/>
    <property type="molecule type" value="Genomic_DNA"/>
</dbReference>